<accession>A0ABR1QN15</accession>
<evidence type="ECO:0000256" key="1">
    <source>
        <dbReference type="SAM" id="MobiDB-lite"/>
    </source>
</evidence>
<keyword evidence="4" id="KW-1185">Reference proteome</keyword>
<dbReference type="Proteomes" id="UP001391051">
    <property type="component" value="Unassembled WGS sequence"/>
</dbReference>
<protein>
    <recommendedName>
        <fullName evidence="2">Transthyretin/hydroxyisourate hydrolase domain-containing protein</fullName>
    </recommendedName>
</protein>
<reference evidence="3 4" key="1">
    <citation type="submission" date="2023-01" db="EMBL/GenBank/DDBJ databases">
        <title>Analysis of 21 Apiospora genomes using comparative genomics revels a genus with tremendous synthesis potential of carbohydrate active enzymes and secondary metabolites.</title>
        <authorList>
            <person name="Sorensen T."/>
        </authorList>
    </citation>
    <scope>NUCLEOTIDE SEQUENCE [LARGE SCALE GENOMIC DNA]</scope>
    <source>
        <strain evidence="3 4">CBS 24483</strain>
    </source>
</reference>
<comment type="caution">
    <text evidence="3">The sequence shown here is derived from an EMBL/GenBank/DDBJ whole genome shotgun (WGS) entry which is preliminary data.</text>
</comment>
<proteinExistence type="predicted"/>
<dbReference type="RefSeq" id="XP_066703449.1">
    <property type="nucleotide sequence ID" value="XM_066840822.1"/>
</dbReference>
<evidence type="ECO:0000313" key="3">
    <source>
        <dbReference type="EMBL" id="KAK7959746.1"/>
    </source>
</evidence>
<dbReference type="Pfam" id="PF00576">
    <property type="entry name" value="Transthyretin"/>
    <property type="match status" value="1"/>
</dbReference>
<evidence type="ECO:0000259" key="2">
    <source>
        <dbReference type="Pfam" id="PF00576"/>
    </source>
</evidence>
<feature type="compositionally biased region" description="Basic and acidic residues" evidence="1">
    <location>
        <begin position="139"/>
        <end position="158"/>
    </location>
</feature>
<feature type="domain" description="Transthyretin/hydroxyisourate hydrolase" evidence="2">
    <location>
        <begin position="13"/>
        <end position="110"/>
    </location>
</feature>
<gene>
    <name evidence="3" type="ORF">PG986_004600</name>
</gene>
<dbReference type="GeneID" id="92073884"/>
<sequence length="203" mass="22859">MSIICQVIRDEDVPVHGMTVVLHCADAALRPFEASTDIEGNIFQWHPAGSTPVNGTGVVEPINDTRWRMIFATHPYMGAETTFREIPVEFYISSRGHYRIILLLSDDSYGVIQERKPIEAPEAFVDGLLSLSPRRGEDALDAHATKQDDDSESWKKEPSPYSLYEEVRTQGSHRAQRRHKAAATEGPRRSQRIKIMAEKEGQA</sequence>
<feature type="region of interest" description="Disordered" evidence="1">
    <location>
        <begin position="139"/>
        <end position="203"/>
    </location>
</feature>
<dbReference type="SUPFAM" id="SSF49472">
    <property type="entry name" value="Transthyretin (synonym: prealbumin)"/>
    <property type="match status" value="1"/>
</dbReference>
<dbReference type="EMBL" id="JAQQWE010000003">
    <property type="protein sequence ID" value="KAK7959746.1"/>
    <property type="molecule type" value="Genomic_DNA"/>
</dbReference>
<evidence type="ECO:0000313" key="4">
    <source>
        <dbReference type="Proteomes" id="UP001391051"/>
    </source>
</evidence>
<dbReference type="InterPro" id="IPR023416">
    <property type="entry name" value="Transthyretin/HIU_hydrolase_d"/>
</dbReference>
<dbReference type="InterPro" id="IPR036817">
    <property type="entry name" value="Transthyretin/HIU_hydrolase_sf"/>
</dbReference>
<dbReference type="Gene3D" id="2.60.40.180">
    <property type="entry name" value="Transthyretin/hydroxyisourate hydrolase domain"/>
    <property type="match status" value="1"/>
</dbReference>
<organism evidence="3 4">
    <name type="scientific">Apiospora aurea</name>
    <dbReference type="NCBI Taxonomy" id="335848"/>
    <lineage>
        <taxon>Eukaryota</taxon>
        <taxon>Fungi</taxon>
        <taxon>Dikarya</taxon>
        <taxon>Ascomycota</taxon>
        <taxon>Pezizomycotina</taxon>
        <taxon>Sordariomycetes</taxon>
        <taxon>Xylariomycetidae</taxon>
        <taxon>Amphisphaeriales</taxon>
        <taxon>Apiosporaceae</taxon>
        <taxon>Apiospora</taxon>
    </lineage>
</organism>
<name>A0ABR1QN15_9PEZI</name>